<dbReference type="AlphaFoldDB" id="A0AAJ1MMD6"/>
<sequence length="441" mass="48732">MKELERALKFIKMLAFLCLFAVLSSCSYGFLNFASETGEIELSFLISGTNVNDVDSIKFKLTPPEGLSVSETIDLENDTAWTKFSNADIGSWSLEWVLYADGEEVQSSDESIEIPVEDQYTVKYTLSAVWNSADGDYDITPEYLSYEIGDNVDDSDDETPAPDFTFSSMEISPGVVVNNDETEAYYWSYVRISGSGFSDNLKYLKLSFPDGFTYEFGGSDSRYVPYQHSLDDSLIEIERAYAVNENAVVGYDGEDDDYSLRLVDYNSGVKSESSTFDFDIGKYMPEIANGTETDVVDVTSGHDFDYSFGSESSGSTKLVYLINASDSSEVYGDDNTFPPDDASLLADGESGTFTIASNQLTDGVTYQLVLVAVEYSTTTPYSDAGASELIYEADPFSDVYLDLSPSYVVETINSIYCDETGYDENAGYIICRFLQFDAEGP</sequence>
<accession>A0AAJ1MMD6</accession>
<dbReference type="Proteomes" id="UP001221217">
    <property type="component" value="Unassembled WGS sequence"/>
</dbReference>
<reference evidence="1 2" key="1">
    <citation type="submission" date="2022-12" db="EMBL/GenBank/DDBJ databases">
        <title>Metagenome assembled genome from gulf of manar.</title>
        <authorList>
            <person name="Kohli P."/>
            <person name="Pk S."/>
            <person name="Venkata Ramana C."/>
            <person name="Sasikala C."/>
        </authorList>
    </citation>
    <scope>NUCLEOTIDE SEQUENCE [LARGE SCALE GENOMIC DNA]</scope>
    <source>
        <strain evidence="1">JB008</strain>
    </source>
</reference>
<organism evidence="1 2">
    <name type="scientific">Candidatus Thalassospirochaeta sargassi</name>
    <dbReference type="NCBI Taxonomy" id="3119039"/>
    <lineage>
        <taxon>Bacteria</taxon>
        <taxon>Pseudomonadati</taxon>
        <taxon>Spirochaetota</taxon>
        <taxon>Spirochaetia</taxon>
        <taxon>Spirochaetales</taxon>
        <taxon>Spirochaetaceae</taxon>
        <taxon>Candidatus Thalassospirochaeta</taxon>
    </lineage>
</organism>
<gene>
    <name evidence="1" type="ORF">PQJ61_01295</name>
</gene>
<dbReference type="PROSITE" id="PS51257">
    <property type="entry name" value="PROKAR_LIPOPROTEIN"/>
    <property type="match status" value="1"/>
</dbReference>
<evidence type="ECO:0000313" key="2">
    <source>
        <dbReference type="Proteomes" id="UP001221217"/>
    </source>
</evidence>
<protein>
    <submittedName>
        <fullName evidence="1">Uncharacterized protein</fullName>
    </submittedName>
</protein>
<evidence type="ECO:0000313" key="1">
    <source>
        <dbReference type="EMBL" id="MDC7225379.1"/>
    </source>
</evidence>
<proteinExistence type="predicted"/>
<name>A0AAJ1MMD6_9SPIO</name>
<comment type="caution">
    <text evidence="1">The sequence shown here is derived from an EMBL/GenBank/DDBJ whole genome shotgun (WGS) entry which is preliminary data.</text>
</comment>
<dbReference type="EMBL" id="JAQQAL010000006">
    <property type="protein sequence ID" value="MDC7225379.1"/>
    <property type="molecule type" value="Genomic_DNA"/>
</dbReference>